<dbReference type="EMBL" id="BGPR01000822">
    <property type="protein sequence ID" value="GBM36823.1"/>
    <property type="molecule type" value="Genomic_DNA"/>
</dbReference>
<reference evidence="2 3" key="1">
    <citation type="journal article" date="2019" name="Sci. Rep.">
        <title>Orb-weaving spider Araneus ventricosus genome elucidates the spidroin gene catalogue.</title>
        <authorList>
            <person name="Kono N."/>
            <person name="Nakamura H."/>
            <person name="Ohtoshi R."/>
            <person name="Moran D.A.P."/>
            <person name="Shinohara A."/>
            <person name="Yoshida Y."/>
            <person name="Fujiwara M."/>
            <person name="Mori M."/>
            <person name="Tomita M."/>
            <person name="Arakawa K."/>
        </authorList>
    </citation>
    <scope>NUCLEOTIDE SEQUENCE [LARGE SCALE GENOMIC DNA]</scope>
</reference>
<name>A0A4Y2F695_ARAVE</name>
<proteinExistence type="predicted"/>
<evidence type="ECO:0000313" key="3">
    <source>
        <dbReference type="Proteomes" id="UP000499080"/>
    </source>
</evidence>
<sequence>MDYLYSLSELPHHTSALFQVEEVIHTRGCLTVLGGALQRASNTLGVLSVGSAFVVLLSFILTIVLLKIMNEEPKPLRIQNYLVGMRHNLLNDEDLYPVSLQPVIDPNAKASVEDLKFMF</sequence>
<organism evidence="2 3">
    <name type="scientific">Araneus ventricosus</name>
    <name type="common">Orbweaver spider</name>
    <name type="synonym">Epeira ventricosa</name>
    <dbReference type="NCBI Taxonomy" id="182803"/>
    <lineage>
        <taxon>Eukaryota</taxon>
        <taxon>Metazoa</taxon>
        <taxon>Ecdysozoa</taxon>
        <taxon>Arthropoda</taxon>
        <taxon>Chelicerata</taxon>
        <taxon>Arachnida</taxon>
        <taxon>Araneae</taxon>
        <taxon>Araneomorphae</taxon>
        <taxon>Entelegynae</taxon>
        <taxon>Araneoidea</taxon>
        <taxon>Araneidae</taxon>
        <taxon>Araneus</taxon>
    </lineage>
</organism>
<protein>
    <submittedName>
        <fullName evidence="2">Uncharacterized protein</fullName>
    </submittedName>
</protein>
<evidence type="ECO:0000313" key="2">
    <source>
        <dbReference type="EMBL" id="GBM36823.1"/>
    </source>
</evidence>
<gene>
    <name evidence="2" type="ORF">AVEN_82818_1</name>
</gene>
<keyword evidence="1" id="KW-0472">Membrane</keyword>
<evidence type="ECO:0000256" key="1">
    <source>
        <dbReference type="SAM" id="Phobius"/>
    </source>
</evidence>
<keyword evidence="3" id="KW-1185">Reference proteome</keyword>
<keyword evidence="1" id="KW-1133">Transmembrane helix</keyword>
<dbReference type="Proteomes" id="UP000499080">
    <property type="component" value="Unassembled WGS sequence"/>
</dbReference>
<accession>A0A4Y2F695</accession>
<feature type="transmembrane region" description="Helical" evidence="1">
    <location>
        <begin position="44"/>
        <end position="66"/>
    </location>
</feature>
<dbReference type="AlphaFoldDB" id="A0A4Y2F695"/>
<comment type="caution">
    <text evidence="2">The sequence shown here is derived from an EMBL/GenBank/DDBJ whole genome shotgun (WGS) entry which is preliminary data.</text>
</comment>
<keyword evidence="1" id="KW-0812">Transmembrane</keyword>